<dbReference type="EC" id="3.4.21.89" evidence="1"/>
<dbReference type="RefSeq" id="WP_066325424.1">
    <property type="nucleotide sequence ID" value="NZ_CP015438.1"/>
</dbReference>
<dbReference type="GO" id="GO:0016020">
    <property type="term" value="C:membrane"/>
    <property type="evidence" value="ECO:0007669"/>
    <property type="project" value="UniProtKB-UniRule"/>
</dbReference>
<feature type="transmembrane region" description="Helical" evidence="2">
    <location>
        <begin position="7"/>
        <end position="26"/>
    </location>
</feature>
<dbReference type="AlphaFoldDB" id="A0A160F463"/>
<dbReference type="KEGG" id="aamy:GFC30_2224"/>
<sequence length="315" mass="34556">MKKIHWLLLMSFFFCLCACLFYLNGWRANVVLTNSMAPTVPKGSLVITKPLLEKEPLVGKIVLFYYSPFKAYVLHRVQGETITLETKGDANIIHDPVTISRANVRGVYVMHIPLLGAWLNVIKSYAWLIVLLFLLFWYRHLLVCVFLVLFPFNAHATFQSAAATPSYVTTGSSFFFYYLLDSTSTKQPSNQNAYVSTGRNATLALDVGTVSGVVNFQTTVSNVFTITNKTNGTRTVSLTVQNVSRPPLSLVGIGYIVSVPASFSIAAGDTVSVPLKIAFLPLLSIPGTYRGVIVISDGATGLSFQVPITLQVNLL</sequence>
<gene>
    <name evidence="3" type="ORF">GFC30_2224</name>
</gene>
<keyword evidence="3" id="KW-0378">Hydrolase</keyword>
<dbReference type="OrthoDB" id="2243765at2"/>
<keyword evidence="2" id="KW-0472">Membrane</keyword>
<accession>A0A160F463</accession>
<dbReference type="GO" id="GO:0009003">
    <property type="term" value="F:signal peptidase activity"/>
    <property type="evidence" value="ECO:0007669"/>
    <property type="project" value="UniProtKB-EC"/>
</dbReference>
<proteinExistence type="predicted"/>
<dbReference type="InterPro" id="IPR001733">
    <property type="entry name" value="Peptidase_S26B"/>
</dbReference>
<dbReference type="CDD" id="cd06530">
    <property type="entry name" value="S26_SPase_I"/>
    <property type="match status" value="1"/>
</dbReference>
<feature type="transmembrane region" description="Helical" evidence="2">
    <location>
        <begin position="162"/>
        <end position="180"/>
    </location>
</feature>
<dbReference type="PATRIC" id="fig|294699.3.peg.2296"/>
<dbReference type="InterPro" id="IPR019533">
    <property type="entry name" value="Peptidase_S26"/>
</dbReference>
<dbReference type="EMBL" id="CP015438">
    <property type="protein sequence ID" value="ANB60672.1"/>
    <property type="molecule type" value="Genomic_DNA"/>
</dbReference>
<dbReference type="NCBIfam" id="TIGR02228">
    <property type="entry name" value="sigpep_I_arch"/>
    <property type="match status" value="1"/>
</dbReference>
<evidence type="ECO:0000256" key="2">
    <source>
        <dbReference type="SAM" id="Phobius"/>
    </source>
</evidence>
<dbReference type="GO" id="GO:0004252">
    <property type="term" value="F:serine-type endopeptidase activity"/>
    <property type="evidence" value="ECO:0007669"/>
    <property type="project" value="UniProtKB-UniRule"/>
</dbReference>
<keyword evidence="2" id="KW-1133">Transmembrane helix</keyword>
<reference evidence="3 4" key="1">
    <citation type="journal article" date="2006" name="Syst. Appl. Microbiol.">
        <title>Anoxybacillus amylolyticus sp. nov., a thermophilic amylase producing bacterium isolated from Mount Rittmann (Antarctica).</title>
        <authorList>
            <person name="Poli A."/>
            <person name="Esposito E."/>
            <person name="Lama L."/>
            <person name="Orlando P."/>
            <person name="Nicolaus G."/>
            <person name="de Appolonia F."/>
            <person name="Gambacorta A."/>
            <person name="Nicolaus B."/>
        </authorList>
    </citation>
    <scope>NUCLEOTIDE SEQUENCE [LARGE SCALE GENOMIC DNA]</scope>
    <source>
        <strain evidence="3 4">DSM 15939</strain>
    </source>
</reference>
<dbReference type="Proteomes" id="UP000076865">
    <property type="component" value="Chromosome"/>
</dbReference>
<feature type="transmembrane region" description="Helical" evidence="2">
    <location>
        <begin position="125"/>
        <end position="150"/>
    </location>
</feature>
<evidence type="ECO:0000313" key="3">
    <source>
        <dbReference type="EMBL" id="ANB60672.1"/>
    </source>
</evidence>
<dbReference type="GO" id="GO:0006465">
    <property type="term" value="P:signal peptide processing"/>
    <property type="evidence" value="ECO:0007669"/>
    <property type="project" value="UniProtKB-UniRule"/>
</dbReference>
<keyword evidence="2" id="KW-0812">Transmembrane</keyword>
<name>A0A160F463_9BACL</name>
<evidence type="ECO:0000313" key="4">
    <source>
        <dbReference type="Proteomes" id="UP000076865"/>
    </source>
</evidence>
<organism evidence="3 4">
    <name type="scientific">Anoxybacteroides amylolyticum</name>
    <dbReference type="NCBI Taxonomy" id="294699"/>
    <lineage>
        <taxon>Bacteria</taxon>
        <taxon>Bacillati</taxon>
        <taxon>Bacillota</taxon>
        <taxon>Bacilli</taxon>
        <taxon>Bacillales</taxon>
        <taxon>Anoxybacillaceae</taxon>
        <taxon>Anoxybacteroides</taxon>
    </lineage>
</organism>
<keyword evidence="4" id="KW-1185">Reference proteome</keyword>
<evidence type="ECO:0000256" key="1">
    <source>
        <dbReference type="NCBIfam" id="TIGR02228"/>
    </source>
</evidence>
<protein>
    <recommendedName>
        <fullName evidence="1">Signal peptidase I</fullName>
        <ecNumber evidence="1">3.4.21.89</ecNumber>
    </recommendedName>
</protein>